<dbReference type="Proteomes" id="UP000294325">
    <property type="component" value="Chromosome"/>
</dbReference>
<dbReference type="Gene3D" id="2.160.10.10">
    <property type="entry name" value="Hexapeptide repeat proteins"/>
    <property type="match status" value="2"/>
</dbReference>
<keyword evidence="5" id="KW-0472">Membrane</keyword>
<gene>
    <name evidence="6" type="ORF">E3U44_07715</name>
</gene>
<dbReference type="InterPro" id="IPR001451">
    <property type="entry name" value="Hexapep"/>
</dbReference>
<keyword evidence="4 6" id="KW-0012">Acyltransferase</keyword>
<evidence type="ECO:0000256" key="5">
    <source>
        <dbReference type="SAM" id="Phobius"/>
    </source>
</evidence>
<dbReference type="GO" id="GO:0005829">
    <property type="term" value="C:cytosol"/>
    <property type="evidence" value="ECO:0007669"/>
    <property type="project" value="TreeGrafter"/>
</dbReference>
<organism evidence="6 7">
    <name type="scientific">Nitrosococcus wardiae</name>
    <dbReference type="NCBI Taxonomy" id="1814290"/>
    <lineage>
        <taxon>Bacteria</taxon>
        <taxon>Pseudomonadati</taxon>
        <taxon>Pseudomonadota</taxon>
        <taxon>Gammaproteobacteria</taxon>
        <taxon>Chromatiales</taxon>
        <taxon>Chromatiaceae</taxon>
        <taxon>Nitrosococcus</taxon>
    </lineage>
</organism>
<evidence type="ECO:0000313" key="7">
    <source>
        <dbReference type="Proteomes" id="UP000294325"/>
    </source>
</evidence>
<comment type="similarity">
    <text evidence="1">Belongs to the transferase hexapeptide repeat family.</text>
</comment>
<evidence type="ECO:0000256" key="4">
    <source>
        <dbReference type="ARBA" id="ARBA00023315"/>
    </source>
</evidence>
<dbReference type="InterPro" id="IPR011004">
    <property type="entry name" value="Trimer_LpxA-like_sf"/>
</dbReference>
<evidence type="ECO:0000256" key="2">
    <source>
        <dbReference type="ARBA" id="ARBA00022679"/>
    </source>
</evidence>
<dbReference type="OrthoDB" id="9815592at2"/>
<evidence type="ECO:0000256" key="3">
    <source>
        <dbReference type="ARBA" id="ARBA00022737"/>
    </source>
</evidence>
<dbReference type="GO" id="GO:0008374">
    <property type="term" value="F:O-acyltransferase activity"/>
    <property type="evidence" value="ECO:0007669"/>
    <property type="project" value="TreeGrafter"/>
</dbReference>
<dbReference type="PANTHER" id="PTHR23416:SF23">
    <property type="entry name" value="ACETYLTRANSFERASE C18B11.09C-RELATED"/>
    <property type="match status" value="1"/>
</dbReference>
<keyword evidence="7" id="KW-1185">Reference proteome</keyword>
<sequence>MDLTVGSASLRYFLLYEILTFFLGSLSGGIGFLLRKKFYPFLFKNSGRGLIIGRNVVLRHPAQIALGDNVTVDDNSVIDGRGAGSEEVTLENHVIINRNCMLLAKAGPIRLGSRTSIGSNSVIVSMSGVEFGEAVLVAGGCYFSAGAYHMEDSSRAIMDQGTYSKGPIRVGDNAWIGTGAIILDGITIGPNAIVGAGAVVTKDVPEKAIVAGIPATIIRMRK</sequence>
<keyword evidence="3" id="KW-0677">Repeat</keyword>
<name>A0A4P7C459_9GAMM</name>
<protein>
    <submittedName>
        <fullName evidence="6">Acyltransferase</fullName>
    </submittedName>
</protein>
<reference evidence="6 7" key="1">
    <citation type="submission" date="2019-03" db="EMBL/GenBank/DDBJ databases">
        <title>The genome sequence of Nitrosococcus wardiae strain D1FHST reveals the archetypal metabolic capacity of ammonia-oxidizing Gammaproteobacteria.</title>
        <authorList>
            <person name="Wang L."/>
            <person name="Lim C.K."/>
            <person name="Hanson T.E."/>
            <person name="Dang H."/>
            <person name="Klotz M.G."/>
        </authorList>
    </citation>
    <scope>NUCLEOTIDE SEQUENCE [LARGE SCALE GENOMIC DNA]</scope>
    <source>
        <strain evidence="6 7">D1FHS</strain>
    </source>
</reference>
<proteinExistence type="inferred from homology"/>
<dbReference type="PANTHER" id="PTHR23416">
    <property type="entry name" value="SIALIC ACID SYNTHASE-RELATED"/>
    <property type="match status" value="1"/>
</dbReference>
<keyword evidence="5" id="KW-1133">Transmembrane helix</keyword>
<dbReference type="KEGG" id="nwr:E3U44_07715"/>
<dbReference type="InterPro" id="IPR051159">
    <property type="entry name" value="Hexapeptide_acetyltransf"/>
</dbReference>
<dbReference type="PROSITE" id="PS00101">
    <property type="entry name" value="HEXAPEP_TRANSFERASES"/>
    <property type="match status" value="1"/>
</dbReference>
<dbReference type="CDD" id="cd04647">
    <property type="entry name" value="LbH_MAT_like"/>
    <property type="match status" value="1"/>
</dbReference>
<dbReference type="Pfam" id="PF00132">
    <property type="entry name" value="Hexapep"/>
    <property type="match status" value="1"/>
</dbReference>
<dbReference type="EMBL" id="CP038033">
    <property type="protein sequence ID" value="QBQ56497.1"/>
    <property type="molecule type" value="Genomic_DNA"/>
</dbReference>
<dbReference type="SUPFAM" id="SSF51161">
    <property type="entry name" value="Trimeric LpxA-like enzymes"/>
    <property type="match status" value="1"/>
</dbReference>
<evidence type="ECO:0000256" key="1">
    <source>
        <dbReference type="ARBA" id="ARBA00007274"/>
    </source>
</evidence>
<dbReference type="AlphaFoldDB" id="A0A4P7C459"/>
<keyword evidence="5" id="KW-0812">Transmembrane</keyword>
<feature type="transmembrane region" description="Helical" evidence="5">
    <location>
        <begin position="12"/>
        <end position="34"/>
    </location>
</feature>
<dbReference type="Pfam" id="PF14602">
    <property type="entry name" value="Hexapep_2"/>
    <property type="match status" value="1"/>
</dbReference>
<dbReference type="InterPro" id="IPR018357">
    <property type="entry name" value="Hexapep_transf_CS"/>
</dbReference>
<accession>A0A4P7C459</accession>
<keyword evidence="2 6" id="KW-0808">Transferase</keyword>
<evidence type="ECO:0000313" key="6">
    <source>
        <dbReference type="EMBL" id="QBQ56497.1"/>
    </source>
</evidence>